<dbReference type="GO" id="GO:0009146">
    <property type="term" value="P:purine nucleoside triphosphate catabolic process"/>
    <property type="evidence" value="ECO:0007669"/>
    <property type="project" value="UniProtKB-UniRule"/>
</dbReference>
<dbReference type="HAMAP" id="MF_01405">
    <property type="entry name" value="Non_canon_purine_NTPase"/>
    <property type="match status" value="1"/>
</dbReference>
<keyword evidence="4 10" id="KW-0547">Nucleotide-binding</keyword>
<evidence type="ECO:0000256" key="5">
    <source>
        <dbReference type="ARBA" id="ARBA00022801"/>
    </source>
</evidence>
<dbReference type="GO" id="GO:0017111">
    <property type="term" value="F:ribonucleoside triphosphate phosphatase activity"/>
    <property type="evidence" value="ECO:0007669"/>
    <property type="project" value="InterPro"/>
</dbReference>
<comment type="catalytic activity">
    <reaction evidence="8 10">
        <text>dITP + H2O = dIMP + diphosphate + H(+)</text>
        <dbReference type="Rhea" id="RHEA:28342"/>
        <dbReference type="ChEBI" id="CHEBI:15377"/>
        <dbReference type="ChEBI" id="CHEBI:15378"/>
        <dbReference type="ChEBI" id="CHEBI:33019"/>
        <dbReference type="ChEBI" id="CHEBI:61194"/>
        <dbReference type="ChEBI" id="CHEBI:61382"/>
        <dbReference type="EC" id="3.6.1.66"/>
    </reaction>
</comment>
<dbReference type="Gene3D" id="3.90.950.10">
    <property type="match status" value="1"/>
</dbReference>
<dbReference type="EMBL" id="FUYL01000011">
    <property type="protein sequence ID" value="SKB79122.1"/>
    <property type="molecule type" value="Genomic_DNA"/>
</dbReference>
<feature type="binding site" evidence="10">
    <location>
        <position position="68"/>
    </location>
    <ligand>
        <name>Mg(2+)</name>
        <dbReference type="ChEBI" id="CHEBI:18420"/>
    </ligand>
</feature>
<dbReference type="Pfam" id="PF01725">
    <property type="entry name" value="Ham1p_like"/>
    <property type="match status" value="1"/>
</dbReference>
<dbReference type="OrthoDB" id="9807456at2"/>
<dbReference type="EC" id="3.6.1.66" evidence="10"/>
<feature type="binding site" evidence="10">
    <location>
        <begin position="7"/>
        <end position="12"/>
    </location>
    <ligand>
        <name>substrate</name>
    </ligand>
</feature>
<accession>A0A1T5E4X1</accession>
<comment type="cofactor">
    <cofactor evidence="10">
        <name>Mg(2+)</name>
        <dbReference type="ChEBI" id="CHEBI:18420"/>
    </cofactor>
    <text evidence="10">Binds 1 Mg(2+) ion per subunit.</text>
</comment>
<sequence>MKLVFATHNSNKLKEIQQLLPAFIELVSLNTIGCTDEIPETANTLEGNAKIKADFVTKKYQLPCFADDTGLLVNSLNGEPGVYSARYAGEQNDSQANISKLLNNLENKEDRTAHFKTVIALNIKGETHIFEGKVNGEITISQKGQHGFGYDPIFKPNGYVETFAELPLSVKNSISHRGQAVQKLIAYLNNINVTE</sequence>
<gene>
    <name evidence="12" type="ORF">SAMN05660866_03316</name>
</gene>
<dbReference type="InterPro" id="IPR020922">
    <property type="entry name" value="dITP/XTP_pyrophosphatase"/>
</dbReference>
<dbReference type="InterPro" id="IPR029001">
    <property type="entry name" value="ITPase-like_fam"/>
</dbReference>
<evidence type="ECO:0000256" key="11">
    <source>
        <dbReference type="RuleBase" id="RU003781"/>
    </source>
</evidence>
<comment type="catalytic activity">
    <reaction evidence="10">
        <text>ITP + H2O = IMP + diphosphate + H(+)</text>
        <dbReference type="Rhea" id="RHEA:29399"/>
        <dbReference type="ChEBI" id="CHEBI:15377"/>
        <dbReference type="ChEBI" id="CHEBI:15378"/>
        <dbReference type="ChEBI" id="CHEBI:33019"/>
        <dbReference type="ChEBI" id="CHEBI:58053"/>
        <dbReference type="ChEBI" id="CHEBI:61402"/>
        <dbReference type="EC" id="3.6.1.66"/>
    </reaction>
</comment>
<comment type="catalytic activity">
    <reaction evidence="9 10">
        <text>XTP + H2O = XMP + diphosphate + H(+)</text>
        <dbReference type="Rhea" id="RHEA:28610"/>
        <dbReference type="ChEBI" id="CHEBI:15377"/>
        <dbReference type="ChEBI" id="CHEBI:15378"/>
        <dbReference type="ChEBI" id="CHEBI:33019"/>
        <dbReference type="ChEBI" id="CHEBI:57464"/>
        <dbReference type="ChEBI" id="CHEBI:61314"/>
        <dbReference type="EC" id="3.6.1.66"/>
    </reaction>
</comment>
<dbReference type="FunFam" id="3.90.950.10:FF:000001">
    <property type="entry name" value="dITP/XTP pyrophosphatase"/>
    <property type="match status" value="1"/>
</dbReference>
<dbReference type="SUPFAM" id="SSF52972">
    <property type="entry name" value="ITPase-like"/>
    <property type="match status" value="1"/>
</dbReference>
<feature type="binding site" evidence="10">
    <location>
        <position position="171"/>
    </location>
    <ligand>
        <name>substrate</name>
    </ligand>
</feature>
<dbReference type="GO" id="GO:0046872">
    <property type="term" value="F:metal ion binding"/>
    <property type="evidence" value="ECO:0007669"/>
    <property type="project" value="UniProtKB-KW"/>
</dbReference>
<evidence type="ECO:0000313" key="12">
    <source>
        <dbReference type="EMBL" id="SKB79122.1"/>
    </source>
</evidence>
<evidence type="ECO:0000256" key="2">
    <source>
        <dbReference type="ARBA" id="ARBA00011738"/>
    </source>
</evidence>
<comment type="similarity">
    <text evidence="1 10 11">Belongs to the HAM1 NTPase family.</text>
</comment>
<dbReference type="PANTHER" id="PTHR11067:SF9">
    <property type="entry name" value="INOSINE TRIPHOSPHATE PYROPHOSPHATASE"/>
    <property type="match status" value="1"/>
</dbReference>
<evidence type="ECO:0000256" key="6">
    <source>
        <dbReference type="ARBA" id="ARBA00022842"/>
    </source>
</evidence>
<feature type="active site" description="Proton acceptor" evidence="10">
    <location>
        <position position="68"/>
    </location>
</feature>
<evidence type="ECO:0000313" key="13">
    <source>
        <dbReference type="Proteomes" id="UP000190339"/>
    </source>
</evidence>
<keyword evidence="6 10" id="KW-0460">Magnesium</keyword>
<dbReference type="Proteomes" id="UP000190339">
    <property type="component" value="Unassembled WGS sequence"/>
</dbReference>
<comment type="subunit">
    <text evidence="2 10">Homodimer.</text>
</comment>
<dbReference type="GO" id="GO:0036220">
    <property type="term" value="F:ITP diphosphatase activity"/>
    <property type="evidence" value="ECO:0007669"/>
    <property type="project" value="UniProtKB-UniRule"/>
</dbReference>
<dbReference type="GO" id="GO:0036222">
    <property type="term" value="F:XTP diphosphatase activity"/>
    <property type="evidence" value="ECO:0007669"/>
    <property type="project" value="UniProtKB-UniRule"/>
</dbReference>
<protein>
    <recommendedName>
        <fullName evidence="10">dITP/XTP pyrophosphatase</fullName>
        <ecNumber evidence="10">3.6.1.66</ecNumber>
    </recommendedName>
    <alternativeName>
        <fullName evidence="10">Non-canonical purine NTP pyrophosphatase</fullName>
    </alternativeName>
    <alternativeName>
        <fullName evidence="10">Non-standard purine NTP pyrophosphatase</fullName>
    </alternativeName>
    <alternativeName>
        <fullName evidence="10">Nucleoside-triphosphate diphosphatase</fullName>
    </alternativeName>
    <alternativeName>
        <fullName evidence="10">Nucleoside-triphosphate pyrophosphatase</fullName>
        <shortName evidence="10">NTPase</shortName>
    </alternativeName>
</protein>
<evidence type="ECO:0000256" key="10">
    <source>
        <dbReference type="HAMAP-Rule" id="MF_01405"/>
    </source>
</evidence>
<comment type="caution">
    <text evidence="10">Lacks conserved residue(s) required for the propagation of feature annotation.</text>
</comment>
<dbReference type="STRING" id="561365.SAMN05660866_03316"/>
<dbReference type="GO" id="GO:0000166">
    <property type="term" value="F:nucleotide binding"/>
    <property type="evidence" value="ECO:0007669"/>
    <property type="project" value="UniProtKB-KW"/>
</dbReference>
<name>A0A1T5E4X1_9FLAO</name>
<proteinExistence type="inferred from homology"/>
<evidence type="ECO:0000256" key="7">
    <source>
        <dbReference type="ARBA" id="ARBA00023080"/>
    </source>
</evidence>
<dbReference type="GO" id="GO:0005829">
    <property type="term" value="C:cytosol"/>
    <property type="evidence" value="ECO:0007669"/>
    <property type="project" value="TreeGrafter"/>
</dbReference>
<keyword evidence="13" id="KW-1185">Reference proteome</keyword>
<feature type="binding site" evidence="10">
    <location>
        <begin position="176"/>
        <end position="177"/>
    </location>
    <ligand>
        <name>substrate</name>
    </ligand>
</feature>
<keyword evidence="3 10" id="KW-0479">Metal-binding</keyword>
<dbReference type="GO" id="GO:0009117">
    <property type="term" value="P:nucleotide metabolic process"/>
    <property type="evidence" value="ECO:0007669"/>
    <property type="project" value="UniProtKB-KW"/>
</dbReference>
<feature type="binding site" evidence="10">
    <location>
        <position position="69"/>
    </location>
    <ligand>
        <name>substrate</name>
    </ligand>
</feature>
<dbReference type="NCBIfam" id="NF011398">
    <property type="entry name" value="PRK14823.1"/>
    <property type="match status" value="1"/>
</dbReference>
<evidence type="ECO:0000256" key="8">
    <source>
        <dbReference type="ARBA" id="ARBA00051875"/>
    </source>
</evidence>
<dbReference type="CDD" id="cd00515">
    <property type="entry name" value="HAM1"/>
    <property type="match status" value="1"/>
</dbReference>
<keyword evidence="7 10" id="KW-0546">Nucleotide metabolism</keyword>
<dbReference type="GO" id="GO:0035870">
    <property type="term" value="F:dITP diphosphatase activity"/>
    <property type="evidence" value="ECO:0007669"/>
    <property type="project" value="UniProtKB-UniRule"/>
</dbReference>
<dbReference type="InterPro" id="IPR002637">
    <property type="entry name" value="RdgB/HAM1"/>
</dbReference>
<keyword evidence="5 10" id="KW-0378">Hydrolase</keyword>
<evidence type="ECO:0000256" key="3">
    <source>
        <dbReference type="ARBA" id="ARBA00022723"/>
    </source>
</evidence>
<dbReference type="RefSeq" id="WP_079513870.1">
    <property type="nucleotide sequence ID" value="NZ_FUYL01000011.1"/>
</dbReference>
<organism evidence="12 13">
    <name type="scientific">Maribacter arcticus</name>
    <dbReference type="NCBI Taxonomy" id="561365"/>
    <lineage>
        <taxon>Bacteria</taxon>
        <taxon>Pseudomonadati</taxon>
        <taxon>Bacteroidota</taxon>
        <taxon>Flavobacteriia</taxon>
        <taxon>Flavobacteriales</taxon>
        <taxon>Flavobacteriaceae</taxon>
        <taxon>Maribacter</taxon>
    </lineage>
</organism>
<evidence type="ECO:0000256" key="9">
    <source>
        <dbReference type="ARBA" id="ARBA00052017"/>
    </source>
</evidence>
<evidence type="ECO:0000256" key="4">
    <source>
        <dbReference type="ARBA" id="ARBA00022741"/>
    </source>
</evidence>
<feature type="binding site" evidence="10">
    <location>
        <begin position="148"/>
        <end position="151"/>
    </location>
    <ligand>
        <name>substrate</name>
    </ligand>
</feature>
<dbReference type="AlphaFoldDB" id="A0A1T5E4X1"/>
<dbReference type="NCBIfam" id="TIGR00042">
    <property type="entry name" value="RdgB/HAM1 family non-canonical purine NTP pyrophosphatase"/>
    <property type="match status" value="1"/>
</dbReference>
<evidence type="ECO:0000256" key="1">
    <source>
        <dbReference type="ARBA" id="ARBA00008023"/>
    </source>
</evidence>
<comment type="function">
    <text evidence="10">Pyrophosphatase that catalyzes the hydrolysis of nucleoside triphosphates to their monophosphate derivatives, with a high preference for the non-canonical purine nucleotides XTP (xanthosine triphosphate), dITP (deoxyinosine triphosphate) and ITP. Seems to function as a house-cleaning enzyme that removes non-canonical purine nucleotides from the nucleotide pool, thus preventing their incorporation into DNA/RNA and avoiding chromosomal lesions.</text>
</comment>
<reference evidence="13" key="1">
    <citation type="submission" date="2017-02" db="EMBL/GenBank/DDBJ databases">
        <authorList>
            <person name="Varghese N."/>
            <person name="Submissions S."/>
        </authorList>
    </citation>
    <scope>NUCLEOTIDE SEQUENCE [LARGE SCALE GENOMIC DNA]</scope>
    <source>
        <strain evidence="13">DSM 23546</strain>
    </source>
</reference>
<dbReference type="PANTHER" id="PTHR11067">
    <property type="entry name" value="INOSINE TRIPHOSPHATE PYROPHOSPHATASE/HAM1 PROTEIN"/>
    <property type="match status" value="1"/>
</dbReference>